<evidence type="ECO:0000313" key="4">
    <source>
        <dbReference type="EMBL" id="MEB3369129.1"/>
    </source>
</evidence>
<accession>A0ABU6AC67</accession>
<comment type="caution">
    <text evidence="4">The sequence shown here is derived from an EMBL/GenBank/DDBJ whole genome shotgun (WGS) entry which is preliminary data.</text>
</comment>
<feature type="signal peptide" evidence="2">
    <location>
        <begin position="1"/>
        <end position="27"/>
    </location>
</feature>
<feature type="compositionally biased region" description="Basic and acidic residues" evidence="1">
    <location>
        <begin position="342"/>
        <end position="351"/>
    </location>
</feature>
<feature type="compositionally biased region" description="Pro residues" evidence="1">
    <location>
        <begin position="302"/>
        <end position="320"/>
    </location>
</feature>
<dbReference type="RefSeq" id="WP_324266623.1">
    <property type="nucleotide sequence ID" value="NZ_JAWLNX010000011.1"/>
</dbReference>
<dbReference type="InterPro" id="IPR054215">
    <property type="entry name" value="DUF6923"/>
</dbReference>
<feature type="domain" description="DUF6923" evidence="3">
    <location>
        <begin position="61"/>
        <end position="244"/>
    </location>
</feature>
<dbReference type="PRINTS" id="PR01217">
    <property type="entry name" value="PRICHEXTENSN"/>
</dbReference>
<feature type="compositionally biased region" description="Pro residues" evidence="1">
    <location>
        <begin position="267"/>
        <end position="295"/>
    </location>
</feature>
<evidence type="ECO:0000313" key="5">
    <source>
        <dbReference type="Proteomes" id="UP001327093"/>
    </source>
</evidence>
<proteinExistence type="predicted"/>
<protein>
    <recommendedName>
        <fullName evidence="3">DUF6923 domain-containing protein</fullName>
    </recommendedName>
</protein>
<feature type="region of interest" description="Disordered" evidence="1">
    <location>
        <begin position="249"/>
        <end position="351"/>
    </location>
</feature>
<keyword evidence="5" id="KW-1185">Reference proteome</keyword>
<feature type="chain" id="PRO_5046551711" description="DUF6923 domain-containing protein" evidence="2">
    <location>
        <begin position="28"/>
        <end position="374"/>
    </location>
</feature>
<dbReference type="Pfam" id="PF21959">
    <property type="entry name" value="DUF6923"/>
    <property type="match status" value="1"/>
</dbReference>
<gene>
    <name evidence="4" type="ORF">R4I43_17105</name>
</gene>
<dbReference type="EMBL" id="JAWLNX010000011">
    <property type="protein sequence ID" value="MEB3369129.1"/>
    <property type="molecule type" value="Genomic_DNA"/>
</dbReference>
<feature type="compositionally biased region" description="Low complexity" evidence="1">
    <location>
        <begin position="325"/>
        <end position="335"/>
    </location>
</feature>
<organism evidence="4 5">
    <name type="scientific">Saccharopolyspora mangrovi</name>
    <dbReference type="NCBI Taxonomy" id="3082379"/>
    <lineage>
        <taxon>Bacteria</taxon>
        <taxon>Bacillati</taxon>
        <taxon>Actinomycetota</taxon>
        <taxon>Actinomycetes</taxon>
        <taxon>Pseudonocardiales</taxon>
        <taxon>Pseudonocardiaceae</taxon>
        <taxon>Saccharopolyspora</taxon>
    </lineage>
</organism>
<name>A0ABU6AC67_9PSEU</name>
<sequence>MGAGPPRAGLAVVLALLASVVCPVAQAAPGCEVVQVRTTGTTSVLHRVRLPDFVDTQVGVLPHRMNAIGYSTAQGGAYGIAEGFADGGHVVALRPTDPPLDLGPVIAGRADTRWNPLEHPTAGAIRGNRWYVLEDDYLYTVDVDPSSPTFRHVLSSIALEQRHGPFSVDDFDIGPDGLLRGVAQNYAGIPAVVRLDQRTGVVEPVSWLPTLLPDSYGSVVTAGDGALHITANRSGGVYRISRGGELDELADLPGMSSSDATGCLRKPPSPAPLPPEPPSPPPTSPPSTTPPPPPSATAEQTPTPPRPTPTRTPAPPPPAEEPSESPETTTPTSSSEEPDAEETGHTTEEKRRWALAGLVLLIGGGAAVRRLGRG</sequence>
<reference evidence="4 5" key="1">
    <citation type="submission" date="2023-10" db="EMBL/GenBank/DDBJ databases">
        <title>Saccharopolyspora sp. nov., isolated from mangrove soil.</title>
        <authorList>
            <person name="Lu Y."/>
            <person name="Liu W."/>
        </authorList>
    </citation>
    <scope>NUCLEOTIDE SEQUENCE [LARGE SCALE GENOMIC DNA]</scope>
    <source>
        <strain evidence="4 5">S2-29</strain>
    </source>
</reference>
<evidence type="ECO:0000256" key="1">
    <source>
        <dbReference type="SAM" id="MobiDB-lite"/>
    </source>
</evidence>
<keyword evidence="2" id="KW-0732">Signal</keyword>
<evidence type="ECO:0000259" key="3">
    <source>
        <dbReference type="Pfam" id="PF21959"/>
    </source>
</evidence>
<evidence type="ECO:0000256" key="2">
    <source>
        <dbReference type="SAM" id="SignalP"/>
    </source>
</evidence>
<dbReference type="Proteomes" id="UP001327093">
    <property type="component" value="Unassembled WGS sequence"/>
</dbReference>